<evidence type="ECO:0000256" key="1">
    <source>
        <dbReference type="SAM" id="MobiDB-lite"/>
    </source>
</evidence>
<dbReference type="CDD" id="cd07890">
    <property type="entry name" value="CYTH-like_AC_IV-like"/>
    <property type="match status" value="1"/>
</dbReference>
<dbReference type="InterPro" id="IPR008173">
    <property type="entry name" value="Adenylyl_cyclase_CyaB"/>
</dbReference>
<feature type="domain" description="CYTH" evidence="2">
    <location>
        <begin position="2"/>
        <end position="170"/>
    </location>
</feature>
<evidence type="ECO:0000313" key="3">
    <source>
        <dbReference type="EMBL" id="KAG8180810.1"/>
    </source>
</evidence>
<keyword evidence="4" id="KW-1185">Reference proteome</keyword>
<proteinExistence type="predicted"/>
<dbReference type="SMART" id="SM01118">
    <property type="entry name" value="CYTH"/>
    <property type="match status" value="1"/>
</dbReference>
<dbReference type="EMBL" id="JAFNEN010000548">
    <property type="protein sequence ID" value="KAG8180810.1"/>
    <property type="molecule type" value="Genomic_DNA"/>
</dbReference>
<protein>
    <recommendedName>
        <fullName evidence="2">CYTH domain-containing protein</fullName>
    </recommendedName>
</protein>
<evidence type="ECO:0000259" key="2">
    <source>
        <dbReference type="PROSITE" id="PS51707"/>
    </source>
</evidence>
<feature type="region of interest" description="Disordered" evidence="1">
    <location>
        <begin position="63"/>
        <end position="83"/>
    </location>
</feature>
<evidence type="ECO:0000313" key="4">
    <source>
        <dbReference type="Proteomes" id="UP000827092"/>
    </source>
</evidence>
<dbReference type="Proteomes" id="UP000827092">
    <property type="component" value="Unassembled WGS sequence"/>
</dbReference>
<dbReference type="SUPFAM" id="SSF55154">
    <property type="entry name" value="CYTH-like phosphatases"/>
    <property type="match status" value="1"/>
</dbReference>
<reference evidence="3 4" key="1">
    <citation type="journal article" date="2022" name="Nat. Ecol. Evol.">
        <title>A masculinizing supergene underlies an exaggerated male reproductive morph in a spider.</title>
        <authorList>
            <person name="Hendrickx F."/>
            <person name="De Corte Z."/>
            <person name="Sonet G."/>
            <person name="Van Belleghem S.M."/>
            <person name="Kostlbacher S."/>
            <person name="Vangestel C."/>
        </authorList>
    </citation>
    <scope>NUCLEOTIDE SEQUENCE [LARGE SCALE GENOMIC DNA]</scope>
    <source>
        <strain evidence="3">W744_W776</strain>
    </source>
</reference>
<dbReference type="GO" id="GO:0016462">
    <property type="term" value="F:pyrophosphatase activity"/>
    <property type="evidence" value="ECO:0007669"/>
    <property type="project" value="UniProtKB-ARBA"/>
</dbReference>
<dbReference type="PANTHER" id="PTHR21028">
    <property type="entry name" value="SI:CH211-156B7.4"/>
    <property type="match status" value="1"/>
</dbReference>
<dbReference type="Gene3D" id="2.40.320.10">
    <property type="entry name" value="Hypothetical Protein Pfu-838710-001"/>
    <property type="match status" value="1"/>
</dbReference>
<dbReference type="InterPro" id="IPR023577">
    <property type="entry name" value="CYTH_domain"/>
</dbReference>
<dbReference type="Pfam" id="PF01928">
    <property type="entry name" value="CYTH"/>
    <property type="match status" value="1"/>
</dbReference>
<comment type="caution">
    <text evidence="3">The sequence shown here is derived from an EMBL/GenBank/DDBJ whole genome shotgun (WGS) entry which is preliminary data.</text>
</comment>
<dbReference type="AlphaFoldDB" id="A0AAV6U931"/>
<dbReference type="PROSITE" id="PS51707">
    <property type="entry name" value="CYTH"/>
    <property type="match status" value="1"/>
</dbReference>
<name>A0AAV6U931_9ARAC</name>
<feature type="compositionally biased region" description="Polar residues" evidence="1">
    <location>
        <begin position="71"/>
        <end position="82"/>
    </location>
</feature>
<accession>A0AAV6U931</accession>
<dbReference type="PANTHER" id="PTHR21028:SF2">
    <property type="entry name" value="CYTH DOMAIN-CONTAINING PROTEIN"/>
    <property type="match status" value="1"/>
</dbReference>
<organism evidence="3 4">
    <name type="scientific">Oedothorax gibbosus</name>
    <dbReference type="NCBI Taxonomy" id="931172"/>
    <lineage>
        <taxon>Eukaryota</taxon>
        <taxon>Metazoa</taxon>
        <taxon>Ecdysozoa</taxon>
        <taxon>Arthropoda</taxon>
        <taxon>Chelicerata</taxon>
        <taxon>Arachnida</taxon>
        <taxon>Araneae</taxon>
        <taxon>Araneomorphae</taxon>
        <taxon>Entelegynae</taxon>
        <taxon>Araneoidea</taxon>
        <taxon>Linyphiidae</taxon>
        <taxon>Erigoninae</taxon>
        <taxon>Oedothorax</taxon>
    </lineage>
</organism>
<sequence length="172" mass="19399">MSKTVEIKARIPNIQLFMEKAKLIADKPVVVLHQTDTYFQVPNGRLKLRQIQDQKTELIFYDRPDTEGPKLSNSKDFQTSQEGEGLKKVLTSSLGIIGEVSKERHLLMCGQTRIHVDNVKGLGYFMELEVVLNEGETLEYGEKVANDLMEKLGTSKEDLISGCDIDLLTKSK</sequence>
<gene>
    <name evidence="3" type="ORF">JTE90_008595</name>
</gene>
<dbReference type="InterPro" id="IPR033469">
    <property type="entry name" value="CYTH-like_dom_sf"/>
</dbReference>